<name>A0A1F7Z3H7_9BACT</name>
<comment type="caution">
    <text evidence="1">The sequence shown here is derived from an EMBL/GenBank/DDBJ whole genome shotgun (WGS) entry which is preliminary data.</text>
</comment>
<dbReference type="InterPro" id="IPR038116">
    <property type="entry name" value="TrpR-like_sf"/>
</dbReference>
<gene>
    <name evidence="1" type="ORF">A3D01_03570</name>
</gene>
<dbReference type="GO" id="GO:0043565">
    <property type="term" value="F:sequence-specific DNA binding"/>
    <property type="evidence" value="ECO:0007669"/>
    <property type="project" value="InterPro"/>
</dbReference>
<dbReference type="InterPro" id="IPR010921">
    <property type="entry name" value="Trp_repressor/repl_initiator"/>
</dbReference>
<dbReference type="InterPro" id="IPR000831">
    <property type="entry name" value="Trp_repress"/>
</dbReference>
<dbReference type="GO" id="GO:0003700">
    <property type="term" value="F:DNA-binding transcription factor activity"/>
    <property type="evidence" value="ECO:0007669"/>
    <property type="project" value="InterPro"/>
</dbReference>
<dbReference type="EMBL" id="MGGR01000010">
    <property type="protein sequence ID" value="OGM33984.1"/>
    <property type="molecule type" value="Genomic_DNA"/>
</dbReference>
<dbReference type="Gene3D" id="1.10.1270.10">
    <property type="entry name" value="TrpR-like"/>
    <property type="match status" value="1"/>
</dbReference>
<proteinExistence type="predicted"/>
<dbReference type="AlphaFoldDB" id="A0A1F7Z3H7"/>
<organism evidence="1 2">
    <name type="scientific">Candidatus Woesebacteria bacterium RIFCSPHIGHO2_02_FULL_39_13</name>
    <dbReference type="NCBI Taxonomy" id="1802505"/>
    <lineage>
        <taxon>Bacteria</taxon>
        <taxon>Candidatus Woeseibacteriota</taxon>
    </lineage>
</organism>
<sequence length="142" mass="16597">MLRPEVWEKIFDLFTDTFLRIKDKKRLNNFFDNFFSPTEKIMLSKRLAIAVLLAKGNDYASIKNTIRVTDGTISKVNLLLKSNRAGLRLAVEEILKRDAGKIFWQEISDMLDFPRKGGNWSEMGKRKFQRRRKIQDLKSGLS</sequence>
<evidence type="ECO:0000313" key="1">
    <source>
        <dbReference type="EMBL" id="OGM33984.1"/>
    </source>
</evidence>
<evidence type="ECO:0008006" key="3">
    <source>
        <dbReference type="Google" id="ProtNLM"/>
    </source>
</evidence>
<dbReference type="Proteomes" id="UP000177169">
    <property type="component" value="Unassembled WGS sequence"/>
</dbReference>
<reference evidence="1 2" key="1">
    <citation type="journal article" date="2016" name="Nat. Commun.">
        <title>Thousands of microbial genomes shed light on interconnected biogeochemical processes in an aquifer system.</title>
        <authorList>
            <person name="Anantharaman K."/>
            <person name="Brown C.T."/>
            <person name="Hug L.A."/>
            <person name="Sharon I."/>
            <person name="Castelle C.J."/>
            <person name="Probst A.J."/>
            <person name="Thomas B.C."/>
            <person name="Singh A."/>
            <person name="Wilkins M.J."/>
            <person name="Karaoz U."/>
            <person name="Brodie E.L."/>
            <person name="Williams K.H."/>
            <person name="Hubbard S.S."/>
            <person name="Banfield J.F."/>
        </authorList>
    </citation>
    <scope>NUCLEOTIDE SEQUENCE [LARGE SCALE GENOMIC DNA]</scope>
</reference>
<dbReference type="SUPFAM" id="SSF48295">
    <property type="entry name" value="TrpR-like"/>
    <property type="match status" value="1"/>
</dbReference>
<dbReference type="Pfam" id="PF01371">
    <property type="entry name" value="Trp_repressor"/>
    <property type="match status" value="1"/>
</dbReference>
<accession>A0A1F7Z3H7</accession>
<evidence type="ECO:0000313" key="2">
    <source>
        <dbReference type="Proteomes" id="UP000177169"/>
    </source>
</evidence>
<protein>
    <recommendedName>
        <fullName evidence="3">TrpR like protein, YerC/YecD</fullName>
    </recommendedName>
</protein>